<name>A0A101USF0_9ACTN</name>
<keyword evidence="3" id="KW-1185">Reference proteome</keyword>
<dbReference type="STRING" id="909626.AQJ91_37930"/>
<keyword evidence="1" id="KW-0472">Membrane</keyword>
<dbReference type="EMBL" id="LMXB01000096">
    <property type="protein sequence ID" value="KUO16014.1"/>
    <property type="molecule type" value="Genomic_DNA"/>
</dbReference>
<evidence type="ECO:0000313" key="3">
    <source>
        <dbReference type="Proteomes" id="UP000053260"/>
    </source>
</evidence>
<keyword evidence="1" id="KW-1133">Transmembrane helix</keyword>
<evidence type="ECO:0000313" key="2">
    <source>
        <dbReference type="EMBL" id="KUO16014.1"/>
    </source>
</evidence>
<reference evidence="2 3" key="1">
    <citation type="submission" date="2015-10" db="EMBL/GenBank/DDBJ databases">
        <title>Draft genome sequence of Streptomyces sp. RV15, isolated from a marine sponge.</title>
        <authorList>
            <person name="Ruckert C."/>
            <person name="Abdelmohsen U.R."/>
            <person name="Winkler A."/>
            <person name="Hentschel U."/>
            <person name="Kalinowski J."/>
            <person name="Kampfer P."/>
            <person name="Glaeser S."/>
        </authorList>
    </citation>
    <scope>NUCLEOTIDE SEQUENCE [LARGE SCALE GENOMIC DNA]</scope>
    <source>
        <strain evidence="2 3">RV15</strain>
    </source>
</reference>
<feature type="transmembrane region" description="Helical" evidence="1">
    <location>
        <begin position="18"/>
        <end position="36"/>
    </location>
</feature>
<comment type="caution">
    <text evidence="2">The sequence shown here is derived from an EMBL/GenBank/DDBJ whole genome shotgun (WGS) entry which is preliminary data.</text>
</comment>
<dbReference type="Proteomes" id="UP000053260">
    <property type="component" value="Unassembled WGS sequence"/>
</dbReference>
<dbReference type="RefSeq" id="WP_067031220.1">
    <property type="nucleotide sequence ID" value="NZ_KQ949109.1"/>
</dbReference>
<sequence length="103" mass="11202">MELLQDATVGYGYRPLRAAWLLLCLLATGTALFTALPPTAVGDGKPPPFQPAIYTLDLLLPLVDLGQERSYGPTGIMQWSTVALIGMGWDGHKAAPSTRRRHR</sequence>
<evidence type="ECO:0000256" key="1">
    <source>
        <dbReference type="SAM" id="Phobius"/>
    </source>
</evidence>
<proteinExistence type="predicted"/>
<accession>A0A101USF0</accession>
<gene>
    <name evidence="2" type="ORF">AQJ91_37930</name>
</gene>
<dbReference type="OrthoDB" id="5194370at2"/>
<organism evidence="2 3">
    <name type="scientific">Streptomyces dysideae</name>
    <dbReference type="NCBI Taxonomy" id="909626"/>
    <lineage>
        <taxon>Bacteria</taxon>
        <taxon>Bacillati</taxon>
        <taxon>Actinomycetota</taxon>
        <taxon>Actinomycetes</taxon>
        <taxon>Kitasatosporales</taxon>
        <taxon>Streptomycetaceae</taxon>
        <taxon>Streptomyces</taxon>
    </lineage>
</organism>
<dbReference type="AlphaFoldDB" id="A0A101USF0"/>
<keyword evidence="1" id="KW-0812">Transmembrane</keyword>
<protein>
    <submittedName>
        <fullName evidence="2">Uncharacterized protein</fullName>
    </submittedName>
</protein>